<evidence type="ECO:0000256" key="3">
    <source>
        <dbReference type="ARBA" id="ARBA00022837"/>
    </source>
</evidence>
<feature type="signal peptide" evidence="4">
    <location>
        <begin position="1"/>
        <end position="20"/>
    </location>
</feature>
<sequence length="87" mass="10124">MKKHISAFLSLQFIVLSLFAVQQQVTPVDYVRPQIDTHKSRWFFFSSASRSFGMVSLSPDTQTEGSWNSGYLYNSKEIRCFSHVHCW</sequence>
<keyword evidence="4" id="KW-0732">Signal</keyword>
<comment type="cofactor">
    <cofactor evidence="1">
        <name>Ca(2+)</name>
        <dbReference type="ChEBI" id="CHEBI:29108"/>
    </cofactor>
</comment>
<reference evidence="6 7" key="1">
    <citation type="journal article" date="2019" name="Nat. Med.">
        <title>A library of human gut bacterial isolates paired with longitudinal multiomics data enables mechanistic microbiome research.</title>
        <authorList>
            <person name="Poyet M."/>
            <person name="Groussin M."/>
            <person name="Gibbons S.M."/>
            <person name="Avila-Pacheco J."/>
            <person name="Jiang X."/>
            <person name="Kearney S.M."/>
            <person name="Perrotta A.R."/>
            <person name="Berdy B."/>
            <person name="Zhao S."/>
            <person name="Lieberman T.D."/>
            <person name="Swanson P.K."/>
            <person name="Smith M."/>
            <person name="Roesemann S."/>
            <person name="Alexander J.E."/>
            <person name="Rich S.A."/>
            <person name="Livny J."/>
            <person name="Vlamakis H."/>
            <person name="Clish C."/>
            <person name="Bullock K."/>
            <person name="Deik A."/>
            <person name="Scott J."/>
            <person name="Pierce K.A."/>
            <person name="Xavier R.J."/>
            <person name="Alm E.J."/>
        </authorList>
    </citation>
    <scope>NUCLEOTIDE SEQUENCE [LARGE SCALE GENOMIC DNA]</scope>
    <source>
        <strain evidence="6 7">BIOML-A14</strain>
    </source>
</reference>
<organism evidence="6 7">
    <name type="scientific">Bacteroides ovatus</name>
    <dbReference type="NCBI Taxonomy" id="28116"/>
    <lineage>
        <taxon>Bacteria</taxon>
        <taxon>Pseudomonadati</taxon>
        <taxon>Bacteroidota</taxon>
        <taxon>Bacteroidia</taxon>
        <taxon>Bacteroidales</taxon>
        <taxon>Bacteroidaceae</taxon>
        <taxon>Bacteroides</taxon>
    </lineage>
</organism>
<dbReference type="GO" id="GO:0016787">
    <property type="term" value="F:hydrolase activity"/>
    <property type="evidence" value="ECO:0007669"/>
    <property type="project" value="UniProtKB-KW"/>
</dbReference>
<keyword evidence="3" id="KW-0106">Calcium</keyword>
<dbReference type="GO" id="GO:0030246">
    <property type="term" value="F:carbohydrate binding"/>
    <property type="evidence" value="ECO:0007669"/>
    <property type="project" value="InterPro"/>
</dbReference>
<dbReference type="Gene3D" id="2.70.98.10">
    <property type="match status" value="1"/>
</dbReference>
<evidence type="ECO:0000256" key="2">
    <source>
        <dbReference type="ARBA" id="ARBA00011245"/>
    </source>
</evidence>
<dbReference type="Proteomes" id="UP000435985">
    <property type="component" value="Unassembled WGS sequence"/>
</dbReference>
<name>A0A642C2P3_BACOV</name>
<keyword evidence="6" id="KW-0378">Hydrolase</keyword>
<evidence type="ECO:0000313" key="6">
    <source>
        <dbReference type="EMBL" id="KAA4647635.1"/>
    </source>
</evidence>
<evidence type="ECO:0000256" key="1">
    <source>
        <dbReference type="ARBA" id="ARBA00001913"/>
    </source>
</evidence>
<dbReference type="AlphaFoldDB" id="A0A642C2P3"/>
<accession>A0A642C2P3</accession>
<gene>
    <name evidence="6" type="ORF">F3B98_32110</name>
</gene>
<feature type="chain" id="PRO_5024940778" evidence="4">
    <location>
        <begin position="21"/>
        <end position="87"/>
    </location>
</feature>
<dbReference type="InterPro" id="IPR014718">
    <property type="entry name" value="GH-type_carb-bd"/>
</dbReference>
<feature type="non-terminal residue" evidence="6">
    <location>
        <position position="87"/>
    </location>
</feature>
<dbReference type="Pfam" id="PF17678">
    <property type="entry name" value="Glyco_hydro_92N"/>
    <property type="match status" value="1"/>
</dbReference>
<proteinExistence type="predicted"/>
<evidence type="ECO:0000259" key="5">
    <source>
        <dbReference type="Pfam" id="PF17678"/>
    </source>
</evidence>
<evidence type="ECO:0000313" key="7">
    <source>
        <dbReference type="Proteomes" id="UP000435985"/>
    </source>
</evidence>
<feature type="domain" description="Glycosyl hydrolase family 92 N-terminal" evidence="5">
    <location>
        <begin position="30"/>
        <end position="86"/>
    </location>
</feature>
<comment type="caution">
    <text evidence="6">The sequence shown here is derived from an EMBL/GenBank/DDBJ whole genome shotgun (WGS) entry which is preliminary data.</text>
</comment>
<comment type="subunit">
    <text evidence="2">Monomer.</text>
</comment>
<evidence type="ECO:0000256" key="4">
    <source>
        <dbReference type="SAM" id="SignalP"/>
    </source>
</evidence>
<dbReference type="EMBL" id="VWFO01000610">
    <property type="protein sequence ID" value="KAA4647635.1"/>
    <property type="molecule type" value="Genomic_DNA"/>
</dbReference>
<protein>
    <submittedName>
        <fullName evidence="6">Glycoside hydrolase family 92 protein</fullName>
    </submittedName>
</protein>
<dbReference type="InterPro" id="IPR041371">
    <property type="entry name" value="GH92_N"/>
</dbReference>